<feature type="compositionally biased region" description="Basic and acidic residues" evidence="1">
    <location>
        <begin position="106"/>
        <end position="117"/>
    </location>
</feature>
<dbReference type="STRING" id="1353952.A0A165CFH5"/>
<keyword evidence="3" id="KW-1185">Reference proteome</keyword>
<feature type="region of interest" description="Disordered" evidence="1">
    <location>
        <begin position="1"/>
        <end position="21"/>
    </location>
</feature>
<feature type="compositionally biased region" description="Acidic residues" evidence="1">
    <location>
        <begin position="91"/>
        <end position="105"/>
    </location>
</feature>
<evidence type="ECO:0000256" key="1">
    <source>
        <dbReference type="SAM" id="MobiDB-lite"/>
    </source>
</evidence>
<dbReference type="OrthoDB" id="3419138at2759"/>
<sequence length="822" mass="93099">MPTATWETGHRHGLRLGNPHPLEWKQSEETVMAEVIDRVLLEPVREREKLAREAREEREELEAAKKKKMVAKKKSKAKGKGKKGKGKQAAEDEDEDEDEEVEEEEREKNENGKRAADEEPSEFVPLHKRPRGNYEDYGIEHKTIHQEEQRYTFHYDEGPTIFKRAADNITTAAWSVEQVGNAVIEGASTVWDRSSMEERAELWRQLKQRYKAWFAGDELDECKFDAVANFKCGWARNRFDHTVFAQFYDERRPHRPYCEGVPQTGDSAIVWWVPLLRSTSLPYVLPEDRGEDVSTGEPIEREVDFTAERYKQLEQIHGGIPWTINALWARLLIQAHTAHFKAAYNALKLLPADHKLRIVYGDLEKSWAGDFAHERKDLFVPMPFSMLQAVWVRAQCKVRDLRGIFHAAVAAGSDPTFLSTHLPAVHNFIGVRLPDRPEQLDDALRQTLYKHGVPVLELKYRTEAVKQNPNALRKWEDINHTKLWVRIKRQAIHNDQVAAGGPTFQWEKNLLDPDAKTVEQARVASRASKEKRGEETAKYGKQLEKLEEKYELPTLEKEKEQRLLQFNLLKGKLRSRVIKLNFPGEKMAAGIVSTCYNGLQPRKGELPFNIDVEGKELELFLHPERLQSPTPTPRSPFFVPADTPAPPAFPSPSPALDIPSSPSSHSSTPSLTPTPSPRPPHHPRKLPTSNAAPRITISTTAAALKAKEKEKANAKGKPAHKTLETKASRMTAVRTPSPQPAPSCARKTLARKAPRMTVVRTPSPEPGPSRPRTTLATRAARMTVPQPPPVWPSGPPRLLPGSMAYPWGKRPSRPWDTPGPSK</sequence>
<organism evidence="2 3">
    <name type="scientific">Calocera cornea HHB12733</name>
    <dbReference type="NCBI Taxonomy" id="1353952"/>
    <lineage>
        <taxon>Eukaryota</taxon>
        <taxon>Fungi</taxon>
        <taxon>Dikarya</taxon>
        <taxon>Basidiomycota</taxon>
        <taxon>Agaricomycotina</taxon>
        <taxon>Dacrymycetes</taxon>
        <taxon>Dacrymycetales</taxon>
        <taxon>Dacrymycetaceae</taxon>
        <taxon>Calocera</taxon>
    </lineage>
</organism>
<feature type="compositionally biased region" description="Basic and acidic residues" evidence="1">
    <location>
        <begin position="40"/>
        <end position="64"/>
    </location>
</feature>
<feature type="compositionally biased region" description="Basic residues" evidence="1">
    <location>
        <begin position="65"/>
        <end position="86"/>
    </location>
</feature>
<dbReference type="AlphaFoldDB" id="A0A165CFH5"/>
<gene>
    <name evidence="2" type="ORF">CALCODRAFT_521816</name>
</gene>
<evidence type="ECO:0000313" key="3">
    <source>
        <dbReference type="Proteomes" id="UP000076842"/>
    </source>
</evidence>
<feature type="compositionally biased region" description="Low complexity" evidence="1">
    <location>
        <begin position="659"/>
        <end position="671"/>
    </location>
</feature>
<feature type="region of interest" description="Disordered" evidence="1">
    <location>
        <begin position="40"/>
        <end position="134"/>
    </location>
</feature>
<dbReference type="InParanoid" id="A0A165CFH5"/>
<feature type="region of interest" description="Disordered" evidence="1">
    <location>
        <begin position="780"/>
        <end position="822"/>
    </location>
</feature>
<evidence type="ECO:0000313" key="2">
    <source>
        <dbReference type="EMBL" id="KZT50706.1"/>
    </source>
</evidence>
<dbReference type="Proteomes" id="UP000076842">
    <property type="component" value="Unassembled WGS sequence"/>
</dbReference>
<proteinExistence type="predicted"/>
<protein>
    <submittedName>
        <fullName evidence="2">Uncharacterized protein</fullName>
    </submittedName>
</protein>
<feature type="region of interest" description="Disordered" evidence="1">
    <location>
        <begin position="626"/>
        <end position="746"/>
    </location>
</feature>
<reference evidence="2 3" key="1">
    <citation type="journal article" date="2016" name="Mol. Biol. Evol.">
        <title>Comparative Genomics of Early-Diverging Mushroom-Forming Fungi Provides Insights into the Origins of Lignocellulose Decay Capabilities.</title>
        <authorList>
            <person name="Nagy L.G."/>
            <person name="Riley R."/>
            <person name="Tritt A."/>
            <person name="Adam C."/>
            <person name="Daum C."/>
            <person name="Floudas D."/>
            <person name="Sun H."/>
            <person name="Yadav J.S."/>
            <person name="Pangilinan J."/>
            <person name="Larsson K.H."/>
            <person name="Matsuura K."/>
            <person name="Barry K."/>
            <person name="Labutti K."/>
            <person name="Kuo R."/>
            <person name="Ohm R.A."/>
            <person name="Bhattacharya S.S."/>
            <person name="Shirouzu T."/>
            <person name="Yoshinaga Y."/>
            <person name="Martin F.M."/>
            <person name="Grigoriev I.V."/>
            <person name="Hibbett D.S."/>
        </authorList>
    </citation>
    <scope>NUCLEOTIDE SEQUENCE [LARGE SCALE GENOMIC DNA]</scope>
    <source>
        <strain evidence="2 3">HHB12733</strain>
    </source>
</reference>
<name>A0A165CFH5_9BASI</name>
<feature type="compositionally biased region" description="Pro residues" evidence="1">
    <location>
        <begin position="643"/>
        <end position="653"/>
    </location>
</feature>
<accession>A0A165CFH5</accession>
<dbReference type="EMBL" id="KV424150">
    <property type="protein sequence ID" value="KZT50706.1"/>
    <property type="molecule type" value="Genomic_DNA"/>
</dbReference>
<feature type="compositionally biased region" description="Pro residues" evidence="1">
    <location>
        <begin position="785"/>
        <end position="798"/>
    </location>
</feature>